<dbReference type="PANTHER" id="PTHR43798:SF31">
    <property type="entry name" value="AB HYDROLASE SUPERFAMILY PROTEIN YCLE"/>
    <property type="match status" value="1"/>
</dbReference>
<accession>A0A918AA20</accession>
<dbReference type="InterPro" id="IPR029058">
    <property type="entry name" value="AB_hydrolase_fold"/>
</dbReference>
<feature type="domain" description="AB hydrolase-1" evidence="2">
    <location>
        <begin position="25"/>
        <end position="253"/>
    </location>
</feature>
<dbReference type="Proteomes" id="UP000660745">
    <property type="component" value="Unassembled WGS sequence"/>
</dbReference>
<dbReference type="RefSeq" id="WP_189142546.1">
    <property type="nucleotide sequence ID" value="NZ_BMNK01000014.1"/>
</dbReference>
<dbReference type="GO" id="GO:0016787">
    <property type="term" value="F:hydrolase activity"/>
    <property type="evidence" value="ECO:0007669"/>
    <property type="project" value="UniProtKB-KW"/>
</dbReference>
<reference evidence="3" key="1">
    <citation type="journal article" date="2014" name="Int. J. Syst. Evol. Microbiol.">
        <title>Complete genome sequence of Corynebacterium casei LMG S-19264T (=DSM 44701T), isolated from a smear-ripened cheese.</title>
        <authorList>
            <consortium name="US DOE Joint Genome Institute (JGI-PGF)"/>
            <person name="Walter F."/>
            <person name="Albersmeier A."/>
            <person name="Kalinowski J."/>
            <person name="Ruckert C."/>
        </authorList>
    </citation>
    <scope>NUCLEOTIDE SEQUENCE</scope>
    <source>
        <strain evidence="3">CGMCC 4.7430</strain>
    </source>
</reference>
<dbReference type="SUPFAM" id="SSF53474">
    <property type="entry name" value="alpha/beta-Hydrolases"/>
    <property type="match status" value="1"/>
</dbReference>
<dbReference type="PANTHER" id="PTHR43798">
    <property type="entry name" value="MONOACYLGLYCEROL LIPASE"/>
    <property type="match status" value="1"/>
</dbReference>
<dbReference type="Gene3D" id="3.40.50.1820">
    <property type="entry name" value="alpha/beta hydrolase"/>
    <property type="match status" value="1"/>
</dbReference>
<comment type="caution">
    <text evidence="3">The sequence shown here is derived from an EMBL/GenBank/DDBJ whole genome shotgun (WGS) entry which is preliminary data.</text>
</comment>
<sequence>MIRRSYVDTRFGQLHLAECGTGRPVLFLHQTPRSWREYAAVLPIAGREVRAIAMDTLGFGQSARVTRPWSIELSADGVEALLDALGLAEVSLVGHHTGAVVAVEVAARSPERVRALVLSGMPYVDEARRRRVRAGSPIDHVLPRPDGGHLTELWGRRRDFYRQGEEPLLTRFVADALEVVDRVEEGHVRVNEYRMEERLPLVRSPALVVCGALDGHSLPDVPALTERLGCRSLVVEGAGVPLPEQRPEEFARAVLDFVGETHG</sequence>
<dbReference type="InterPro" id="IPR000073">
    <property type="entry name" value="AB_hydrolase_1"/>
</dbReference>
<evidence type="ECO:0000259" key="2">
    <source>
        <dbReference type="Pfam" id="PF12697"/>
    </source>
</evidence>
<name>A0A918AA20_9ACTN</name>
<evidence type="ECO:0000256" key="1">
    <source>
        <dbReference type="ARBA" id="ARBA00022801"/>
    </source>
</evidence>
<organism evidence="3 4">
    <name type="scientific">Nonomuraea glycinis</name>
    <dbReference type="NCBI Taxonomy" id="2047744"/>
    <lineage>
        <taxon>Bacteria</taxon>
        <taxon>Bacillati</taxon>
        <taxon>Actinomycetota</taxon>
        <taxon>Actinomycetes</taxon>
        <taxon>Streptosporangiales</taxon>
        <taxon>Streptosporangiaceae</taxon>
        <taxon>Nonomuraea</taxon>
    </lineage>
</organism>
<evidence type="ECO:0000313" key="3">
    <source>
        <dbReference type="EMBL" id="GGP13343.1"/>
    </source>
</evidence>
<dbReference type="AlphaFoldDB" id="A0A918AA20"/>
<protein>
    <recommendedName>
        <fullName evidence="2">AB hydrolase-1 domain-containing protein</fullName>
    </recommendedName>
</protein>
<dbReference type="InterPro" id="IPR050266">
    <property type="entry name" value="AB_hydrolase_sf"/>
</dbReference>
<dbReference type="GO" id="GO:0016020">
    <property type="term" value="C:membrane"/>
    <property type="evidence" value="ECO:0007669"/>
    <property type="project" value="TreeGrafter"/>
</dbReference>
<reference evidence="3" key="2">
    <citation type="submission" date="2020-09" db="EMBL/GenBank/DDBJ databases">
        <authorList>
            <person name="Sun Q."/>
            <person name="Zhou Y."/>
        </authorList>
    </citation>
    <scope>NUCLEOTIDE SEQUENCE</scope>
    <source>
        <strain evidence="3">CGMCC 4.7430</strain>
    </source>
</reference>
<keyword evidence="4" id="KW-1185">Reference proteome</keyword>
<dbReference type="PRINTS" id="PR00111">
    <property type="entry name" value="ABHYDROLASE"/>
</dbReference>
<gene>
    <name evidence="3" type="ORF">GCM10012278_64730</name>
</gene>
<dbReference type="EMBL" id="BMNK01000014">
    <property type="protein sequence ID" value="GGP13343.1"/>
    <property type="molecule type" value="Genomic_DNA"/>
</dbReference>
<proteinExistence type="predicted"/>
<keyword evidence="1" id="KW-0378">Hydrolase</keyword>
<evidence type="ECO:0000313" key="4">
    <source>
        <dbReference type="Proteomes" id="UP000660745"/>
    </source>
</evidence>
<dbReference type="Pfam" id="PF12697">
    <property type="entry name" value="Abhydrolase_6"/>
    <property type="match status" value="1"/>
</dbReference>